<protein>
    <submittedName>
        <fullName evidence="1">Uncharacterized protein</fullName>
    </submittedName>
</protein>
<accession>A0A849I6L5</accession>
<evidence type="ECO:0000313" key="1">
    <source>
        <dbReference type="EMBL" id="NNM71730.1"/>
    </source>
</evidence>
<evidence type="ECO:0000313" key="2">
    <source>
        <dbReference type="Proteomes" id="UP000564885"/>
    </source>
</evidence>
<gene>
    <name evidence="1" type="ORF">HJG44_04870</name>
</gene>
<dbReference type="EMBL" id="JABEPP010000001">
    <property type="protein sequence ID" value="NNM71730.1"/>
    <property type="molecule type" value="Genomic_DNA"/>
</dbReference>
<comment type="caution">
    <text evidence="1">The sequence shown here is derived from an EMBL/GenBank/DDBJ whole genome shotgun (WGS) entry which is preliminary data.</text>
</comment>
<organism evidence="1 2">
    <name type="scientific">Enterovirga aerilata</name>
    <dbReference type="NCBI Taxonomy" id="2730920"/>
    <lineage>
        <taxon>Bacteria</taxon>
        <taxon>Pseudomonadati</taxon>
        <taxon>Pseudomonadota</taxon>
        <taxon>Alphaproteobacteria</taxon>
        <taxon>Hyphomicrobiales</taxon>
        <taxon>Methylobacteriaceae</taxon>
        <taxon>Enterovirga</taxon>
    </lineage>
</organism>
<keyword evidence="2" id="KW-1185">Reference proteome</keyword>
<proteinExistence type="predicted"/>
<dbReference type="Proteomes" id="UP000564885">
    <property type="component" value="Unassembled WGS sequence"/>
</dbReference>
<reference evidence="1 2" key="1">
    <citation type="submission" date="2020-04" db="EMBL/GenBank/DDBJ databases">
        <title>Enterovirga sp. isolate from soil.</title>
        <authorList>
            <person name="Chea S."/>
            <person name="Kim D.-U."/>
        </authorList>
    </citation>
    <scope>NUCLEOTIDE SEQUENCE [LARGE SCALE GENOMIC DNA]</scope>
    <source>
        <strain evidence="1 2">DB1703</strain>
    </source>
</reference>
<sequence length="78" mass="9118">MLERHDRTQQLVVRLDQHMDARFQQVEARFAEIRTAIAEIRSDAILQQNRLLARHNEILDVLRRLDAAGMPDEPGDED</sequence>
<name>A0A849I6L5_9HYPH</name>
<dbReference type="AlphaFoldDB" id="A0A849I6L5"/>